<dbReference type="EMBL" id="BA000045">
    <property type="protein sequence ID" value="BAC88024.1"/>
    <property type="molecule type" value="Genomic_DNA"/>
</dbReference>
<feature type="transmembrane region" description="Helical" evidence="7">
    <location>
        <begin position="67"/>
        <end position="86"/>
    </location>
</feature>
<organism evidence="9 10">
    <name type="scientific">Gloeobacter violaceus (strain ATCC 29082 / PCC 7421)</name>
    <dbReference type="NCBI Taxonomy" id="251221"/>
    <lineage>
        <taxon>Bacteria</taxon>
        <taxon>Bacillati</taxon>
        <taxon>Cyanobacteriota</taxon>
        <taxon>Cyanophyceae</taxon>
        <taxon>Gloeobacterales</taxon>
        <taxon>Gloeobacteraceae</taxon>
        <taxon>Gloeobacter</taxon>
    </lineage>
</organism>
<dbReference type="RefSeq" id="WP_011140087.1">
    <property type="nucleotide sequence ID" value="NC_005125.1"/>
</dbReference>
<dbReference type="InterPro" id="IPR011701">
    <property type="entry name" value="MFS"/>
</dbReference>
<feature type="transmembrane region" description="Helical" evidence="7">
    <location>
        <begin position="93"/>
        <end position="112"/>
    </location>
</feature>
<keyword evidence="6 7" id="KW-0472">Membrane</keyword>
<dbReference type="GO" id="GO:0022857">
    <property type="term" value="F:transmembrane transporter activity"/>
    <property type="evidence" value="ECO:0007669"/>
    <property type="project" value="InterPro"/>
</dbReference>
<evidence type="ECO:0000256" key="7">
    <source>
        <dbReference type="SAM" id="Phobius"/>
    </source>
</evidence>
<proteinExistence type="predicted"/>
<dbReference type="InParanoid" id="Q7NPH2"/>
<dbReference type="PATRIC" id="fig|251221.4.peg.85"/>
<evidence type="ECO:0000256" key="5">
    <source>
        <dbReference type="ARBA" id="ARBA00022989"/>
    </source>
</evidence>
<reference evidence="9 10" key="1">
    <citation type="journal article" date="2003" name="DNA Res.">
        <title>Complete genome structure of Gloeobacter violaceus PCC 7421, a cyanobacterium that lacks thylakoids.</title>
        <authorList>
            <person name="Nakamura Y."/>
            <person name="Kaneko T."/>
            <person name="Sato S."/>
            <person name="Mimuro M."/>
            <person name="Miyashita H."/>
            <person name="Tsuchiya T."/>
            <person name="Sasamoto S."/>
            <person name="Watanabe A."/>
            <person name="Kawashima K."/>
            <person name="Kishida Y."/>
            <person name="Kiyokawa C."/>
            <person name="Kohara M."/>
            <person name="Matsumoto M."/>
            <person name="Matsuno A."/>
            <person name="Nakazaki N."/>
            <person name="Shimpo S."/>
            <person name="Takeuchi C."/>
            <person name="Yamada M."/>
            <person name="Tabata S."/>
        </authorList>
    </citation>
    <scope>NUCLEOTIDE SEQUENCE [LARGE SCALE GENOMIC DNA]</scope>
    <source>
        <strain evidence="10">ATCC 29082 / PCC 7421</strain>
    </source>
</reference>
<dbReference type="Proteomes" id="UP000000557">
    <property type="component" value="Chromosome"/>
</dbReference>
<evidence type="ECO:0000256" key="3">
    <source>
        <dbReference type="ARBA" id="ARBA00022475"/>
    </source>
</evidence>
<dbReference type="HOGENOM" id="CLU_034180_15_1_3"/>
<dbReference type="SUPFAM" id="SSF103473">
    <property type="entry name" value="MFS general substrate transporter"/>
    <property type="match status" value="1"/>
</dbReference>
<evidence type="ECO:0000256" key="1">
    <source>
        <dbReference type="ARBA" id="ARBA00004651"/>
    </source>
</evidence>
<dbReference type="InterPro" id="IPR020846">
    <property type="entry name" value="MFS_dom"/>
</dbReference>
<feature type="transmembrane region" description="Helical" evidence="7">
    <location>
        <begin position="43"/>
        <end position="61"/>
    </location>
</feature>
<dbReference type="EnsemblBacteria" id="BAC88024">
    <property type="protein sequence ID" value="BAC88024"/>
    <property type="gene ID" value="BAC88024"/>
</dbReference>
<reference evidence="9 10" key="2">
    <citation type="journal article" date="2003" name="DNA Res.">
        <title>Complete genome structure of Gloeobacter violaceus PCC 7421, a cyanobacterium that lacks thylakoids (supplement).</title>
        <authorList>
            <person name="Nakamura Y."/>
            <person name="Kaneko T."/>
            <person name="Sato S."/>
            <person name="Mimuro M."/>
            <person name="Miyashita H."/>
            <person name="Tsuchiya T."/>
            <person name="Sasamoto S."/>
            <person name="Watanabe A."/>
            <person name="Kawashima K."/>
            <person name="Kishida Y."/>
            <person name="Kiyokawa C."/>
            <person name="Kohara M."/>
            <person name="Matsumoto M."/>
            <person name="Matsuno A."/>
            <person name="Nakazaki N."/>
            <person name="Shimpo S."/>
            <person name="Takeuchi C."/>
            <person name="Yamada M."/>
            <person name="Tabata S."/>
        </authorList>
    </citation>
    <scope>NUCLEOTIDE SEQUENCE [LARGE SCALE GENOMIC DNA]</scope>
    <source>
        <strain evidence="10">ATCC 29082 / PCC 7421</strain>
    </source>
</reference>
<comment type="subcellular location">
    <subcellularLocation>
        <location evidence="1">Cell membrane</location>
        <topology evidence="1">Multi-pass membrane protein</topology>
    </subcellularLocation>
</comment>
<evidence type="ECO:0000256" key="2">
    <source>
        <dbReference type="ARBA" id="ARBA00022448"/>
    </source>
</evidence>
<dbReference type="PROSITE" id="PS50850">
    <property type="entry name" value="MFS"/>
    <property type="match status" value="1"/>
</dbReference>
<dbReference type="GO" id="GO:0005886">
    <property type="term" value="C:plasma membrane"/>
    <property type="evidence" value="ECO:0000318"/>
    <property type="project" value="GO_Central"/>
</dbReference>
<dbReference type="OrthoDB" id="9775268at2"/>
<feature type="transmembrane region" description="Helical" evidence="7">
    <location>
        <begin position="270"/>
        <end position="289"/>
    </location>
</feature>
<accession>Q7NPH2</accession>
<evidence type="ECO:0000313" key="10">
    <source>
        <dbReference type="Proteomes" id="UP000000557"/>
    </source>
</evidence>
<dbReference type="PANTHER" id="PTHR43266:SF2">
    <property type="entry name" value="MAJOR FACILITATOR SUPERFAMILY (MFS) PROFILE DOMAIN-CONTAINING PROTEIN"/>
    <property type="match status" value="1"/>
</dbReference>
<feature type="transmembrane region" description="Helical" evidence="7">
    <location>
        <begin position="238"/>
        <end position="258"/>
    </location>
</feature>
<keyword evidence="3" id="KW-1003">Cell membrane</keyword>
<protein>
    <submittedName>
        <fullName evidence="9">Gll0083 protein</fullName>
    </submittedName>
</protein>
<dbReference type="PANTHER" id="PTHR43266">
    <property type="entry name" value="MACROLIDE-EFFLUX PROTEIN"/>
    <property type="match status" value="1"/>
</dbReference>
<feature type="domain" description="Major facilitator superfamily (MFS) profile" evidence="8">
    <location>
        <begin position="234"/>
        <end position="414"/>
    </location>
</feature>
<name>Q7NPH2_GLOVI</name>
<sequence length="414" mass="44332">MAPTTQDSSQQHKTLGFRDVLRNRNFLFLWSGQVFSQLADKIFLVYMIALIAVHFTEALTAQLSSGIMIASSVPAILFGSVAGVYVDRWPKKTVLIVSNLLRGLFVLVVPFLPVQYAFWLALTFLVSTLTQFFAPAETAAIPLIVERRGLLSANSLFTATMMVAAVVGFAIGEPLLSLIGGADDGHWIVGGAYVIASLLIGFMHTGEKESLKHRPEPNLAKDLREGFVYLKQNAGVRFAFVQLVVLYSVIAALTILAINLAPAIGLKQEQFGFLLASASGGLVAGAIAVGKFGNRLPRPSLALVGAILMGAALIGLYWASNVWSALSLTLLLGLGGACIGVPMQTLIQEQTPEQMRGKVFGLQNNLVNIALSLPLVLAERAAALFGLRPVILALGLVVLLAGFVSKWFSRDLSK</sequence>
<feature type="transmembrane region" description="Helical" evidence="7">
    <location>
        <begin position="185"/>
        <end position="204"/>
    </location>
</feature>
<dbReference type="PhylomeDB" id="Q7NPH2"/>
<feature type="transmembrane region" description="Helical" evidence="7">
    <location>
        <begin position="390"/>
        <end position="408"/>
    </location>
</feature>
<dbReference type="GO" id="GO:0045332">
    <property type="term" value="P:phospholipid translocation"/>
    <property type="evidence" value="ECO:0000318"/>
    <property type="project" value="GO_Central"/>
</dbReference>
<keyword evidence="10" id="KW-1185">Reference proteome</keyword>
<feature type="transmembrane region" description="Helical" evidence="7">
    <location>
        <begin position="156"/>
        <end position="179"/>
    </location>
</feature>
<gene>
    <name evidence="9" type="ordered locus">gll0083</name>
</gene>
<dbReference type="eggNOG" id="COG2814">
    <property type="taxonomic scope" value="Bacteria"/>
</dbReference>
<dbReference type="KEGG" id="gvi:gll0083"/>
<dbReference type="InterPro" id="IPR036259">
    <property type="entry name" value="MFS_trans_sf"/>
</dbReference>
<keyword evidence="4 7" id="KW-0812">Transmembrane</keyword>
<evidence type="ECO:0000259" key="8">
    <source>
        <dbReference type="PROSITE" id="PS50850"/>
    </source>
</evidence>
<keyword evidence="5 7" id="KW-1133">Transmembrane helix</keyword>
<feature type="transmembrane region" description="Helical" evidence="7">
    <location>
        <begin position="325"/>
        <end position="347"/>
    </location>
</feature>
<evidence type="ECO:0000256" key="6">
    <source>
        <dbReference type="ARBA" id="ARBA00023136"/>
    </source>
</evidence>
<dbReference type="STRING" id="251221.gene:10757552"/>
<feature type="transmembrane region" description="Helical" evidence="7">
    <location>
        <begin position="359"/>
        <end position="378"/>
    </location>
</feature>
<dbReference type="CDD" id="cd06173">
    <property type="entry name" value="MFS_MefA_like"/>
    <property type="match status" value="1"/>
</dbReference>
<keyword evidence="2" id="KW-0813">Transport</keyword>
<dbReference type="AlphaFoldDB" id="Q7NPH2"/>
<dbReference type="Gene3D" id="1.20.1250.20">
    <property type="entry name" value="MFS general substrate transporter like domains"/>
    <property type="match status" value="1"/>
</dbReference>
<feature type="transmembrane region" description="Helical" evidence="7">
    <location>
        <begin position="301"/>
        <end position="319"/>
    </location>
</feature>
<evidence type="ECO:0000256" key="4">
    <source>
        <dbReference type="ARBA" id="ARBA00022692"/>
    </source>
</evidence>
<dbReference type="Pfam" id="PF07690">
    <property type="entry name" value="MFS_1"/>
    <property type="match status" value="1"/>
</dbReference>
<evidence type="ECO:0000313" key="9">
    <source>
        <dbReference type="EMBL" id="BAC88024.1"/>
    </source>
</evidence>